<dbReference type="InterPro" id="IPR036291">
    <property type="entry name" value="NAD(P)-bd_dom_sf"/>
</dbReference>
<comment type="similarity">
    <text evidence="1">Belongs to the short-chain dehydrogenases/reductases (SDR) family.</text>
</comment>
<keyword evidence="2" id="KW-0560">Oxidoreductase</keyword>
<evidence type="ECO:0000313" key="3">
    <source>
        <dbReference type="EMBL" id="GGM96779.1"/>
    </source>
</evidence>
<dbReference type="Proteomes" id="UP000632339">
    <property type="component" value="Unassembled WGS sequence"/>
</dbReference>
<evidence type="ECO:0008006" key="5">
    <source>
        <dbReference type="Google" id="ProtNLM"/>
    </source>
</evidence>
<dbReference type="InterPro" id="IPR002347">
    <property type="entry name" value="SDR_fam"/>
</dbReference>
<dbReference type="Gene3D" id="3.40.50.720">
    <property type="entry name" value="NAD(P)-binding Rossmann-like Domain"/>
    <property type="match status" value="1"/>
</dbReference>
<dbReference type="PANTHER" id="PTHR43669">
    <property type="entry name" value="5-KETO-D-GLUCONATE 5-REDUCTASE"/>
    <property type="match status" value="1"/>
</dbReference>
<evidence type="ECO:0000256" key="2">
    <source>
        <dbReference type="ARBA" id="ARBA00023002"/>
    </source>
</evidence>
<dbReference type="SUPFAM" id="SSF51735">
    <property type="entry name" value="NAD(P)-binding Rossmann-fold domains"/>
    <property type="match status" value="1"/>
</dbReference>
<dbReference type="RefSeq" id="WP_019942717.1">
    <property type="nucleotide sequence ID" value="NZ_BMLI01000001.1"/>
</dbReference>
<dbReference type="Pfam" id="PF00106">
    <property type="entry name" value="adh_short"/>
    <property type="match status" value="1"/>
</dbReference>
<gene>
    <name evidence="3" type="ORF">GCM10010967_33120</name>
</gene>
<organism evidence="3 4">
    <name type="scientific">Dyadobacter beijingensis</name>
    <dbReference type="NCBI Taxonomy" id="365489"/>
    <lineage>
        <taxon>Bacteria</taxon>
        <taxon>Pseudomonadati</taxon>
        <taxon>Bacteroidota</taxon>
        <taxon>Cytophagia</taxon>
        <taxon>Cytophagales</taxon>
        <taxon>Spirosomataceae</taxon>
        <taxon>Dyadobacter</taxon>
    </lineage>
</organism>
<accession>A0ABQ2I0A6</accession>
<keyword evidence="4" id="KW-1185">Reference proteome</keyword>
<evidence type="ECO:0000256" key="1">
    <source>
        <dbReference type="ARBA" id="ARBA00006484"/>
    </source>
</evidence>
<evidence type="ECO:0000313" key="4">
    <source>
        <dbReference type="Proteomes" id="UP000632339"/>
    </source>
</evidence>
<comment type="caution">
    <text evidence="3">The sequence shown here is derived from an EMBL/GenBank/DDBJ whole genome shotgun (WGS) entry which is preliminary data.</text>
</comment>
<dbReference type="PANTHER" id="PTHR43669:SF3">
    <property type="entry name" value="ALCOHOL DEHYDROGENASE, PUTATIVE (AFU_ORTHOLOGUE AFUA_3G03445)-RELATED"/>
    <property type="match status" value="1"/>
</dbReference>
<sequence>MVFTGRNAKANEEAEQSLGNQAHGIVSDAAKLEDIQRLKAQVKAVAPKVDILFLNAGIARFSPLDQVTAGFYDQIFDVNFKGAYLTIQALLLLVNDGGSIILNTSSNAHFGRGIQAGR</sequence>
<dbReference type="EMBL" id="BMLI01000001">
    <property type="protein sequence ID" value="GGM96779.1"/>
    <property type="molecule type" value="Genomic_DNA"/>
</dbReference>
<reference evidence="4" key="1">
    <citation type="journal article" date="2019" name="Int. J. Syst. Evol. Microbiol.">
        <title>The Global Catalogue of Microorganisms (GCM) 10K type strain sequencing project: providing services to taxonomists for standard genome sequencing and annotation.</title>
        <authorList>
            <consortium name="The Broad Institute Genomics Platform"/>
            <consortium name="The Broad Institute Genome Sequencing Center for Infectious Disease"/>
            <person name="Wu L."/>
            <person name="Ma J."/>
        </authorList>
    </citation>
    <scope>NUCLEOTIDE SEQUENCE [LARGE SCALE GENOMIC DNA]</scope>
    <source>
        <strain evidence="4">CGMCC 1.6375</strain>
    </source>
</reference>
<protein>
    <recommendedName>
        <fullName evidence="5">Short chain dehydrogenase</fullName>
    </recommendedName>
</protein>
<dbReference type="CDD" id="cd05233">
    <property type="entry name" value="SDR_c"/>
    <property type="match status" value="1"/>
</dbReference>
<proteinExistence type="inferred from homology"/>
<name>A0ABQ2I0A6_9BACT</name>